<name>A0ABP0T8R1_9BRYO</name>
<evidence type="ECO:0000256" key="2">
    <source>
        <dbReference type="SAM" id="Phobius"/>
    </source>
</evidence>
<dbReference type="Proteomes" id="UP001497512">
    <property type="component" value="Chromosome 1"/>
</dbReference>
<feature type="region of interest" description="Disordered" evidence="1">
    <location>
        <begin position="1"/>
        <end position="24"/>
    </location>
</feature>
<keyword evidence="4" id="KW-1185">Reference proteome</keyword>
<accession>A0ABP0T8R1</accession>
<sequence length="170" mass="19677">MHETSENLGFGDPPPRLPQRSLGSAVSPFTRQIPLIGREMRKYEFSANKSPEKRCIFFGYPKLPIAYTTPILRPGKEPGDPSRLPPLARAVPRRVRVLAHTEDTRGKRSSQRVLARLGFSRLSRYYVFRRFGFSRIWIVHFFLLRFVGFFGSVWFGRCRDRGFRSRGSSP</sequence>
<gene>
    <name evidence="3" type="ORF">CSSPTR1EN2_LOCUS540</name>
</gene>
<protein>
    <submittedName>
        <fullName evidence="3">Uncharacterized protein</fullName>
    </submittedName>
</protein>
<evidence type="ECO:0000313" key="3">
    <source>
        <dbReference type="EMBL" id="CAK9189928.1"/>
    </source>
</evidence>
<keyword evidence="2" id="KW-1133">Transmembrane helix</keyword>
<dbReference type="EMBL" id="OZ019893">
    <property type="protein sequence ID" value="CAK9189928.1"/>
    <property type="molecule type" value="Genomic_DNA"/>
</dbReference>
<evidence type="ECO:0000256" key="1">
    <source>
        <dbReference type="SAM" id="MobiDB-lite"/>
    </source>
</evidence>
<proteinExistence type="predicted"/>
<keyword evidence="2" id="KW-0812">Transmembrane</keyword>
<organism evidence="3 4">
    <name type="scientific">Sphagnum troendelagicum</name>
    <dbReference type="NCBI Taxonomy" id="128251"/>
    <lineage>
        <taxon>Eukaryota</taxon>
        <taxon>Viridiplantae</taxon>
        <taxon>Streptophyta</taxon>
        <taxon>Embryophyta</taxon>
        <taxon>Bryophyta</taxon>
        <taxon>Sphagnophytina</taxon>
        <taxon>Sphagnopsida</taxon>
        <taxon>Sphagnales</taxon>
        <taxon>Sphagnaceae</taxon>
        <taxon>Sphagnum</taxon>
    </lineage>
</organism>
<evidence type="ECO:0000313" key="4">
    <source>
        <dbReference type="Proteomes" id="UP001497512"/>
    </source>
</evidence>
<feature type="transmembrane region" description="Helical" evidence="2">
    <location>
        <begin position="137"/>
        <end position="156"/>
    </location>
</feature>
<reference evidence="3 4" key="1">
    <citation type="submission" date="2024-02" db="EMBL/GenBank/DDBJ databases">
        <authorList>
            <consortium name="ELIXIR-Norway"/>
            <consortium name="Elixir Norway"/>
        </authorList>
    </citation>
    <scope>NUCLEOTIDE SEQUENCE [LARGE SCALE GENOMIC DNA]</scope>
</reference>
<keyword evidence="2" id="KW-0472">Membrane</keyword>